<dbReference type="Pfam" id="PF05152">
    <property type="entry name" value="DUF705"/>
    <property type="match status" value="1"/>
</dbReference>
<dbReference type="EMBL" id="CP054698">
    <property type="protein sequence ID" value="QMS91709.1"/>
    <property type="molecule type" value="Genomic_DNA"/>
</dbReference>
<dbReference type="Proteomes" id="UP000514713">
    <property type="component" value="Chromosome"/>
</dbReference>
<dbReference type="SUPFAM" id="SSF56784">
    <property type="entry name" value="HAD-like"/>
    <property type="match status" value="1"/>
</dbReference>
<dbReference type="InterPro" id="IPR036412">
    <property type="entry name" value="HAD-like_sf"/>
</dbReference>
<evidence type="ECO:0000313" key="1">
    <source>
        <dbReference type="EMBL" id="QMS91709.1"/>
    </source>
</evidence>
<proteinExistence type="predicted"/>
<evidence type="ECO:0000313" key="2">
    <source>
        <dbReference type="Proteomes" id="UP000514713"/>
    </source>
</evidence>
<reference evidence="2" key="1">
    <citation type="submission" date="2020-06" db="EMBL/GenBank/DDBJ databases">
        <title>Nostoc edaphicum CCNP1411 genome.</title>
        <authorList>
            <person name="Fidor A."/>
            <person name="Grabski M."/>
            <person name="Gawor J."/>
            <person name="Gromadka R."/>
            <person name="Wegrzyn G."/>
            <person name="Mazur-Marzec H."/>
        </authorList>
    </citation>
    <scope>NUCLEOTIDE SEQUENCE [LARGE SCALE GENOMIC DNA]</scope>
    <source>
        <strain evidence="2">CCNP1411</strain>
    </source>
</reference>
<accession>A0A7D7LJ66</accession>
<organism evidence="1 2">
    <name type="scientific">Nostoc edaphicum CCNP1411</name>
    <dbReference type="NCBI Taxonomy" id="1472755"/>
    <lineage>
        <taxon>Bacteria</taxon>
        <taxon>Bacillati</taxon>
        <taxon>Cyanobacteriota</taxon>
        <taxon>Cyanophyceae</taxon>
        <taxon>Nostocales</taxon>
        <taxon>Nostocaceae</taxon>
        <taxon>Nostoc</taxon>
    </lineage>
</organism>
<dbReference type="InterPro" id="IPR007827">
    <property type="entry name" value="DUF705"/>
</dbReference>
<dbReference type="Gene3D" id="3.40.50.1000">
    <property type="entry name" value="HAD superfamily/HAD-like"/>
    <property type="match status" value="1"/>
</dbReference>
<keyword evidence="2" id="KW-1185">Reference proteome</keyword>
<dbReference type="InterPro" id="IPR023214">
    <property type="entry name" value="HAD_sf"/>
</dbReference>
<protein>
    <submittedName>
        <fullName evidence="1">DUF705 domain-containing protein</fullName>
    </submittedName>
</protein>
<gene>
    <name evidence="1" type="ORF">HUN01_30425</name>
</gene>
<dbReference type="AlphaFoldDB" id="A0A7D7LJ66"/>
<name>A0A7D7LJ66_9NOSO</name>
<sequence>MVIFVDVDDTLVRSVGTKRIPIPSVIKVVRQLKAQGAVLYCWSSGGSDYAHASAKEFGLEDCFAGYLPKPEAMIDDQPFPAWRSLRHVYPLQADSLLSE</sequence>
<dbReference type="RefSeq" id="WP_181929295.1">
    <property type="nucleotide sequence ID" value="NZ_CP054698.1"/>
</dbReference>
<dbReference type="KEGG" id="ned:HUN01_30425"/>